<dbReference type="Proteomes" id="UP001519460">
    <property type="component" value="Unassembled WGS sequence"/>
</dbReference>
<proteinExistence type="predicted"/>
<comment type="caution">
    <text evidence="1">The sequence shown here is derived from an EMBL/GenBank/DDBJ whole genome shotgun (WGS) entry which is preliminary data.</text>
</comment>
<organism evidence="1 2">
    <name type="scientific">Batillaria attramentaria</name>
    <dbReference type="NCBI Taxonomy" id="370345"/>
    <lineage>
        <taxon>Eukaryota</taxon>
        <taxon>Metazoa</taxon>
        <taxon>Spiralia</taxon>
        <taxon>Lophotrochozoa</taxon>
        <taxon>Mollusca</taxon>
        <taxon>Gastropoda</taxon>
        <taxon>Caenogastropoda</taxon>
        <taxon>Sorbeoconcha</taxon>
        <taxon>Cerithioidea</taxon>
        <taxon>Batillariidae</taxon>
        <taxon>Batillaria</taxon>
    </lineage>
</organism>
<gene>
    <name evidence="1" type="ORF">BaRGS_00036148</name>
</gene>
<dbReference type="EMBL" id="JACVVK020000502">
    <property type="protein sequence ID" value="KAK7469819.1"/>
    <property type="molecule type" value="Genomic_DNA"/>
</dbReference>
<evidence type="ECO:0000313" key="2">
    <source>
        <dbReference type="Proteomes" id="UP001519460"/>
    </source>
</evidence>
<sequence length="96" mass="10767">MPSKTLISNKQCNNTKLSATGGDDCCHSNALHSIQAQHDVNQTHITPFPPHQQTEVTCVTVCTAVEYRQRHFQRLPLPPAGLMMHTRRIMCELDVS</sequence>
<dbReference type="AlphaFoldDB" id="A0ABD0JCH6"/>
<protein>
    <submittedName>
        <fullName evidence="1">Uncharacterized protein</fullName>
    </submittedName>
</protein>
<name>A0ABD0JCH6_9CAEN</name>
<accession>A0ABD0JCH6</accession>
<reference evidence="1 2" key="1">
    <citation type="journal article" date="2023" name="Sci. Data">
        <title>Genome assembly of the Korean intertidal mud-creeper Batillaria attramentaria.</title>
        <authorList>
            <person name="Patra A.K."/>
            <person name="Ho P.T."/>
            <person name="Jun S."/>
            <person name="Lee S.J."/>
            <person name="Kim Y."/>
            <person name="Won Y.J."/>
        </authorList>
    </citation>
    <scope>NUCLEOTIDE SEQUENCE [LARGE SCALE GENOMIC DNA]</scope>
    <source>
        <strain evidence="1">Wonlab-2016</strain>
    </source>
</reference>
<keyword evidence="2" id="KW-1185">Reference proteome</keyword>
<evidence type="ECO:0000313" key="1">
    <source>
        <dbReference type="EMBL" id="KAK7469819.1"/>
    </source>
</evidence>